<dbReference type="RefSeq" id="WP_225407153.1">
    <property type="nucleotide sequence ID" value="NZ_JAYJJR010000003.1"/>
</dbReference>
<gene>
    <name evidence="1" type="ORF">K6T79_07525</name>
</gene>
<dbReference type="EMBL" id="JAYJJR010000003">
    <property type="protein sequence ID" value="MEB3020893.1"/>
    <property type="molecule type" value="Genomic_DNA"/>
</dbReference>
<protein>
    <submittedName>
        <fullName evidence="1">Uncharacterized protein</fullName>
    </submittedName>
</protein>
<name>A0ABU5XFE1_9MYCO</name>
<reference evidence="1 2" key="1">
    <citation type="submission" date="2023-12" db="EMBL/GenBank/DDBJ databases">
        <title>Description of new species of Mycobacterium terrae complex isolated from sewage at the Sao Paulo Zoological Park Foundation in Brazil.</title>
        <authorList>
            <person name="Romagnoli C.L."/>
            <person name="Conceicao E.C."/>
            <person name="Machado E."/>
            <person name="Barreto L.B.P.F."/>
            <person name="Sharma A."/>
            <person name="Silva N.M."/>
            <person name="Marques L.E."/>
            <person name="Juliana M.A."/>
            <person name="Lourenco M.C.S."/>
            <person name="Digiampietri L.A."/>
            <person name="Suffys P.N."/>
            <person name="Viana-Niero C."/>
        </authorList>
    </citation>
    <scope>NUCLEOTIDE SEQUENCE [LARGE SCALE GENOMIC DNA]</scope>
    <source>
        <strain evidence="1 2">MYC098</strain>
    </source>
</reference>
<sequence>MLGGEVSRAAVFAVDKYAKQPRQGVTKFADLSTGREPAVALAGPWAEARWNIGGQRTPTLREVERVLGARGREDRRAITAAGAMVSDHFAELSVLMNRCWSPVVTLAQKLHRDGEIHHEDVCSALDIPVNGHGHHLSLIRGGATPGDFSVTPAVV</sequence>
<proteinExistence type="predicted"/>
<evidence type="ECO:0000313" key="1">
    <source>
        <dbReference type="EMBL" id="MEB3020893.1"/>
    </source>
</evidence>
<organism evidence="1 2">
    <name type="scientific">[Mycobacterium] crassicus</name>
    <dbReference type="NCBI Taxonomy" id="2872309"/>
    <lineage>
        <taxon>Bacteria</taxon>
        <taxon>Bacillati</taxon>
        <taxon>Actinomycetota</taxon>
        <taxon>Actinomycetes</taxon>
        <taxon>Mycobacteriales</taxon>
        <taxon>Mycobacteriaceae</taxon>
        <taxon>Mycolicibacter</taxon>
    </lineage>
</organism>
<keyword evidence="2" id="KW-1185">Reference proteome</keyword>
<dbReference type="Proteomes" id="UP001299596">
    <property type="component" value="Unassembled WGS sequence"/>
</dbReference>
<accession>A0ABU5XFE1</accession>
<comment type="caution">
    <text evidence="1">The sequence shown here is derived from an EMBL/GenBank/DDBJ whole genome shotgun (WGS) entry which is preliminary data.</text>
</comment>
<evidence type="ECO:0000313" key="2">
    <source>
        <dbReference type="Proteomes" id="UP001299596"/>
    </source>
</evidence>